<dbReference type="GO" id="GO:0005669">
    <property type="term" value="C:transcription factor TFIID complex"/>
    <property type="evidence" value="ECO:0007669"/>
    <property type="project" value="InterPro"/>
</dbReference>
<evidence type="ECO:0000256" key="2">
    <source>
        <dbReference type="ARBA" id="ARBA00010937"/>
    </source>
</evidence>
<dbReference type="InterPro" id="IPR057991">
    <property type="entry name" value="TPR_TAF2_C"/>
</dbReference>
<evidence type="ECO:0000256" key="1">
    <source>
        <dbReference type="ARBA" id="ARBA00004123"/>
    </source>
</evidence>
<sequence>MGASTPYIDLAHLGMSKLTNGGGGGVDATTPRNRSSRNKVNLLSQLFKVGHQRVNIDVDLSRKRIEGFTEITLIPTSNTLRVIKLDCREMKIKEVFINGSRITNYIYDDRLFINDPKMFDSTTAKNINVMDIYSDSITIHQHHLIRQRLNYILGEYNYDIRKESPPATNGNTEELAILLPETLKFESTDINNSSLQTPRSQMNTYTPLHLRSKATTSEFYSPIVVKIEYECINPQNGVNFSVDQTDDRKFWHAYTTNADYNISTSSWVPCVDNMWDRSTWTLEVSVPRTVKDIGMPRIIGSREALAHLKKKKRRKNVLDEDGNHFDNNIESSEMGDDEETEEDSADLVVCSGDYNNIKETPHPIDLSKKVVSWSIFNPVCAQHVGWAVGCFQLMELMNNNGDNEEENNFSERLEFEDLDKESSGLLIMLYCLPDRMDDAENTCIVATKVLDFFLKEFGSFPFTSYSIVFVDNNLTTTCSFAGLSILDSDLLYPPTLLEPIFENTLLLVDSIASQWSGINITPQDYNDLWCIVGIARFMSLQFIKTILGVNEYKFRIKHTMNEVADTDIGQKPLATQYFRFPISEKDLGFLKLKAPIVLYILDRRMTKTDKSFGLSRVLPKLFLQAMSSELPNSTLSTSHFQHVCEKVNRNKLDQFFRQWVYGAGVPIFHIMQRFNKKRSLVEMSIRQIQNLDTRKHHPKALTFINDSISYLDNEPVFSVQPLFTGPMTIRIHEADGTPYEHIVDIKDAYTKLDIQYNSRYKRIKKNKEEGNDPISAFNKFGDVLTSEADKAAWEFADWERQEDDPMNSDALEWVRVDSDFEWIAKINVKQQDYMYGSQLQHDRDVEAQYDAVQYFGNVGKPNTVHCTVLTRTIFDSRYYYGIRIAAAKALAKLSNSSNNFIGLLYLIRVYKSLFCYKNSLIPVSNDFSDLSHYLLQKAMPKILCLIQDDEGQVPQAVCRLLMNVVKYNDNTNNPYQDCLYMAETIEALSQCATGNSPINLSLQIGGASSTTRNILDDQHKFSKEVLEEISRIQKLDEWVPSYHKILGVTCLQEKIRLTLHNLADLSFEDLLFYTIGKHPYSIRVAAFKGLFQLGGLKNSTILEYFLKTVLLENSNLNFKSCLISVLIDSIAFAAIDGTPSTLDDPEFKTYAKLLDGSKNVGNKTNMVIIEEDSSNTAMSNQRDIYARETLNGAIEILRRDYAIGKGLQNVFWELLHTSLIGIRERRNIFNACQVLYKEIDSFFVSYLIPCVPIEDLKKKLVAKNLGDGKITIRREGRFKIQLLSRKLTAPSLKRPSVSSTATIPVVEKAKKTVPRKNETNDVEPPKLTLKLNAITNNNESKKGNKISGKRPVDAKKTVVIPHVLMTRNPRNRNQITFHFKNHKLNPLPPIPTPNHSSPVKKQKQPANRVIKKEAGGILSTNVLHQGTKVTIKFSNPSKLKNIRMEPIKASPRYVRILLKKKKKVEVSSVPFEVNKEDNHEEMSTKIKLNLNNHDAQSIVKDEPKDDDDAKEPEVNTLSPTTNNNGVDTTINVSSKASLAEPEGRSIDRPQSPFSRAGSPFASGAPPPKKKKTKIYIHSTGNSSKSTSPEGAETEKPKGKGGFKLKLKLK</sequence>
<evidence type="ECO:0000259" key="11">
    <source>
        <dbReference type="Pfam" id="PF25577"/>
    </source>
</evidence>
<feature type="domain" description="Transcription initiation factor TFIID subunit 2 TPR repeats" evidence="11">
    <location>
        <begin position="832"/>
        <end position="1135"/>
    </location>
</feature>
<comment type="caution">
    <text evidence="12">The sequence shown here is derived from an EMBL/GenBank/DDBJ whole genome shotgun (WGS) entry which is preliminary data.</text>
</comment>
<comment type="subcellular location">
    <subcellularLocation>
        <location evidence="1">Nucleus</location>
    </subcellularLocation>
</comment>
<feature type="compositionally biased region" description="Polar residues" evidence="9">
    <location>
        <begin position="1515"/>
        <end position="1536"/>
    </location>
</feature>
<evidence type="ECO:0000256" key="6">
    <source>
        <dbReference type="ARBA" id="ARBA00023242"/>
    </source>
</evidence>
<keyword evidence="4" id="KW-0805">Transcription regulation</keyword>
<evidence type="ECO:0000256" key="8">
    <source>
        <dbReference type="ARBA" id="ARBA00076306"/>
    </source>
</evidence>
<dbReference type="InterPro" id="IPR037813">
    <property type="entry name" value="TAF2"/>
</dbReference>
<dbReference type="Gene3D" id="2.60.40.1730">
    <property type="entry name" value="tricorn interacting facor f3 domain"/>
    <property type="match status" value="1"/>
</dbReference>
<dbReference type="Proteomes" id="UP000790833">
    <property type="component" value="Unassembled WGS sequence"/>
</dbReference>
<dbReference type="CDD" id="cd09839">
    <property type="entry name" value="M1_like_TAF2"/>
    <property type="match status" value="1"/>
</dbReference>
<comment type="function">
    <text evidence="7">Functions as a component of the DNA-binding general transcription factor complex TFIID. Binding of TFIID to a promoter (with or without TATA element) is the initial step in pre-initiation complex (PIC) formation. TFIID plays a key role in the regulation of gene expression by RNA polymerase II through different activities such as transcription activator interaction, core promoter recognition and selectivity, TFIIA and TFIIB interaction, chromatin modification (histone acetylation by TAF1), facilitation of DNA opening and initiation of transcription.</text>
</comment>
<evidence type="ECO:0000256" key="9">
    <source>
        <dbReference type="SAM" id="MobiDB-lite"/>
    </source>
</evidence>
<dbReference type="GO" id="GO:0000976">
    <property type="term" value="F:transcription cis-regulatory region binding"/>
    <property type="evidence" value="ECO:0007669"/>
    <property type="project" value="TreeGrafter"/>
</dbReference>
<evidence type="ECO:0000256" key="5">
    <source>
        <dbReference type="ARBA" id="ARBA00023163"/>
    </source>
</evidence>
<feature type="region of interest" description="Disordered" evidence="9">
    <location>
        <begin position="319"/>
        <end position="343"/>
    </location>
</feature>
<dbReference type="GO" id="GO:0003682">
    <property type="term" value="F:chromatin binding"/>
    <property type="evidence" value="ECO:0007669"/>
    <property type="project" value="TreeGrafter"/>
</dbReference>
<feature type="compositionally biased region" description="Basic residues" evidence="9">
    <location>
        <begin position="1598"/>
        <end position="1609"/>
    </location>
</feature>
<dbReference type="FunFam" id="1.10.390.10:FF:000011">
    <property type="entry name" value="Transcription initiation factor TFIID subunit"/>
    <property type="match status" value="1"/>
</dbReference>
<dbReference type="PANTHER" id="PTHR15137:SF9">
    <property type="entry name" value="TRANSCRIPTION INITIATION FACTOR TFIID SUBUNIT 2"/>
    <property type="match status" value="1"/>
</dbReference>
<gene>
    <name evidence="12" type="ORF">KQ657_002504</name>
</gene>
<dbReference type="GO" id="GO:0006367">
    <property type="term" value="P:transcription initiation at RNA polymerase II promoter"/>
    <property type="evidence" value="ECO:0007669"/>
    <property type="project" value="TreeGrafter"/>
</dbReference>
<protein>
    <recommendedName>
        <fullName evidence="3">Transcription initiation factor TFIID subunit 2</fullName>
    </recommendedName>
    <alternativeName>
        <fullName evidence="8">TBP-associated factor 2</fullName>
    </alternativeName>
</protein>
<dbReference type="OrthoDB" id="308861at2759"/>
<dbReference type="RefSeq" id="XP_043047690.1">
    <property type="nucleotide sequence ID" value="XM_043193264.1"/>
</dbReference>
<feature type="region of interest" description="Disordered" evidence="9">
    <location>
        <begin position="1487"/>
        <end position="1609"/>
    </location>
</feature>
<name>A0A9P7V696_9ASCO</name>
<accession>A0A9P7V696</accession>
<dbReference type="SUPFAM" id="SSF63737">
    <property type="entry name" value="Leukotriene A4 hydrolase N-terminal domain"/>
    <property type="match status" value="1"/>
</dbReference>
<feature type="compositionally biased region" description="Acidic residues" evidence="9">
    <location>
        <begin position="333"/>
        <end position="343"/>
    </location>
</feature>
<evidence type="ECO:0000256" key="3">
    <source>
        <dbReference type="ARBA" id="ARBA00017363"/>
    </source>
</evidence>
<evidence type="ECO:0000256" key="7">
    <source>
        <dbReference type="ARBA" id="ARBA00025346"/>
    </source>
</evidence>
<dbReference type="InterPro" id="IPR057345">
    <property type="entry name" value="Ig-like_TAF2"/>
</dbReference>
<dbReference type="SUPFAM" id="SSF48371">
    <property type="entry name" value="ARM repeat"/>
    <property type="match status" value="1"/>
</dbReference>
<dbReference type="GeneID" id="66115878"/>
<evidence type="ECO:0000256" key="4">
    <source>
        <dbReference type="ARBA" id="ARBA00023015"/>
    </source>
</evidence>
<feature type="domain" description="Transcription initiation factor TFIID subunit 2 Ig-like" evidence="10">
    <location>
        <begin position="663"/>
        <end position="831"/>
    </location>
</feature>
<evidence type="ECO:0000313" key="12">
    <source>
        <dbReference type="EMBL" id="KAG7192139.1"/>
    </source>
</evidence>
<dbReference type="Pfam" id="PF25316">
    <property type="entry name" value="TAF2_3rd"/>
    <property type="match status" value="1"/>
</dbReference>
<reference evidence="12" key="1">
    <citation type="submission" date="2021-03" db="EMBL/GenBank/DDBJ databases">
        <authorList>
            <person name="Palmer J.M."/>
        </authorList>
    </citation>
    <scope>NUCLEOTIDE SEQUENCE</scope>
    <source>
        <strain evidence="12">ARV_011</strain>
    </source>
</reference>
<evidence type="ECO:0000313" key="13">
    <source>
        <dbReference type="Proteomes" id="UP000790833"/>
    </source>
</evidence>
<dbReference type="GO" id="GO:0016251">
    <property type="term" value="F:RNA polymerase II general transcription initiation factor activity"/>
    <property type="evidence" value="ECO:0007669"/>
    <property type="project" value="TreeGrafter"/>
</dbReference>
<comment type="similarity">
    <text evidence="2">Belongs to the TAF2 family.</text>
</comment>
<dbReference type="SUPFAM" id="SSF55486">
    <property type="entry name" value="Metalloproteases ('zincins'), catalytic domain"/>
    <property type="match status" value="1"/>
</dbReference>
<dbReference type="PANTHER" id="PTHR15137">
    <property type="entry name" value="TRANSCRIPTION INITIATION FACTOR TFIID"/>
    <property type="match status" value="1"/>
</dbReference>
<dbReference type="EMBL" id="JAHMUF010000020">
    <property type="protein sequence ID" value="KAG7192139.1"/>
    <property type="molecule type" value="Genomic_DNA"/>
</dbReference>
<organism evidence="12 13">
    <name type="scientific">Scheffersomyces spartinae</name>
    <dbReference type="NCBI Taxonomy" id="45513"/>
    <lineage>
        <taxon>Eukaryota</taxon>
        <taxon>Fungi</taxon>
        <taxon>Dikarya</taxon>
        <taxon>Ascomycota</taxon>
        <taxon>Saccharomycotina</taxon>
        <taxon>Pichiomycetes</taxon>
        <taxon>Debaryomycetaceae</taxon>
        <taxon>Scheffersomyces</taxon>
    </lineage>
</organism>
<keyword evidence="5" id="KW-0804">Transcription</keyword>
<evidence type="ECO:0000259" key="10">
    <source>
        <dbReference type="Pfam" id="PF25316"/>
    </source>
</evidence>
<dbReference type="InterPro" id="IPR016024">
    <property type="entry name" value="ARM-type_fold"/>
</dbReference>
<keyword evidence="13" id="KW-1185">Reference proteome</keyword>
<dbReference type="Pfam" id="PF25577">
    <property type="entry name" value="TPR_TAF2_C"/>
    <property type="match status" value="1"/>
</dbReference>
<proteinExistence type="inferred from homology"/>
<keyword evidence="6" id="KW-0539">Nucleus</keyword>
<feature type="compositionally biased region" description="Polar residues" evidence="9">
    <location>
        <begin position="1578"/>
        <end position="1588"/>
    </location>
</feature>
<dbReference type="Gene3D" id="1.10.390.10">
    <property type="entry name" value="Neutral Protease Domain 2"/>
    <property type="match status" value="1"/>
</dbReference>
<dbReference type="InterPro" id="IPR027268">
    <property type="entry name" value="Peptidase_M4/M1_CTD_sf"/>
</dbReference>
<dbReference type="InterPro" id="IPR042097">
    <property type="entry name" value="Aminopeptidase_N-like_N_sf"/>
</dbReference>